<dbReference type="GeneID" id="70247839"/>
<protein>
    <submittedName>
        <fullName evidence="2">Uncharacterized protein</fullName>
    </submittedName>
</protein>
<gene>
    <name evidence="2" type="ORF">BGW36DRAFT_390989</name>
</gene>
<evidence type="ECO:0000313" key="3">
    <source>
        <dbReference type="Proteomes" id="UP001201262"/>
    </source>
</evidence>
<feature type="transmembrane region" description="Helical" evidence="1">
    <location>
        <begin position="204"/>
        <end position="223"/>
    </location>
</feature>
<accession>A0AAD4KG17</accession>
<keyword evidence="1" id="KW-0472">Membrane</keyword>
<comment type="caution">
    <text evidence="2">The sequence shown here is derived from an EMBL/GenBank/DDBJ whole genome shotgun (WGS) entry which is preliminary data.</text>
</comment>
<feature type="transmembrane region" description="Helical" evidence="1">
    <location>
        <begin position="6"/>
        <end position="25"/>
    </location>
</feature>
<dbReference type="RefSeq" id="XP_046065870.1">
    <property type="nucleotide sequence ID" value="XM_046217552.1"/>
</dbReference>
<feature type="transmembrane region" description="Helical" evidence="1">
    <location>
        <begin position="309"/>
        <end position="327"/>
    </location>
</feature>
<feature type="transmembrane region" description="Helical" evidence="1">
    <location>
        <begin position="115"/>
        <end position="140"/>
    </location>
</feature>
<keyword evidence="3" id="KW-1185">Reference proteome</keyword>
<dbReference type="EMBL" id="JAJTJA010000015">
    <property type="protein sequence ID" value="KAH8689516.1"/>
    <property type="molecule type" value="Genomic_DNA"/>
</dbReference>
<evidence type="ECO:0000313" key="2">
    <source>
        <dbReference type="EMBL" id="KAH8689516.1"/>
    </source>
</evidence>
<dbReference type="AlphaFoldDB" id="A0AAD4KG17"/>
<feature type="transmembrane region" description="Helical" evidence="1">
    <location>
        <begin position="235"/>
        <end position="256"/>
    </location>
</feature>
<keyword evidence="1" id="KW-1133">Transmembrane helix</keyword>
<keyword evidence="1" id="KW-0812">Transmembrane</keyword>
<organism evidence="2 3">
    <name type="scientific">Talaromyces proteolyticus</name>
    <dbReference type="NCBI Taxonomy" id="1131652"/>
    <lineage>
        <taxon>Eukaryota</taxon>
        <taxon>Fungi</taxon>
        <taxon>Dikarya</taxon>
        <taxon>Ascomycota</taxon>
        <taxon>Pezizomycotina</taxon>
        <taxon>Eurotiomycetes</taxon>
        <taxon>Eurotiomycetidae</taxon>
        <taxon>Eurotiales</taxon>
        <taxon>Trichocomaceae</taxon>
        <taxon>Talaromyces</taxon>
        <taxon>Talaromyces sect. Bacilispori</taxon>
    </lineage>
</organism>
<name>A0AAD4KG17_9EURO</name>
<feature type="transmembrane region" description="Helical" evidence="1">
    <location>
        <begin position="161"/>
        <end position="184"/>
    </location>
</feature>
<reference evidence="2" key="1">
    <citation type="submission" date="2021-12" db="EMBL/GenBank/DDBJ databases">
        <title>Convergent genome expansion in fungi linked to evolution of root-endophyte symbiosis.</title>
        <authorList>
            <consortium name="DOE Joint Genome Institute"/>
            <person name="Ke Y.-H."/>
            <person name="Bonito G."/>
            <person name="Liao H.-L."/>
            <person name="Looney B."/>
            <person name="Rojas-Flechas A."/>
            <person name="Nash J."/>
            <person name="Hameed K."/>
            <person name="Schadt C."/>
            <person name="Martin F."/>
            <person name="Crous P.W."/>
            <person name="Miettinen O."/>
            <person name="Magnuson J.K."/>
            <person name="Labbe J."/>
            <person name="Jacobson D."/>
            <person name="Doktycz M.J."/>
            <person name="Veneault-Fourrey C."/>
            <person name="Kuo A."/>
            <person name="Mondo S."/>
            <person name="Calhoun S."/>
            <person name="Riley R."/>
            <person name="Ohm R."/>
            <person name="LaButti K."/>
            <person name="Andreopoulos B."/>
            <person name="Pangilinan J."/>
            <person name="Nolan M."/>
            <person name="Tritt A."/>
            <person name="Clum A."/>
            <person name="Lipzen A."/>
            <person name="Daum C."/>
            <person name="Barry K."/>
            <person name="Grigoriev I.V."/>
            <person name="Vilgalys R."/>
        </authorList>
    </citation>
    <scope>NUCLEOTIDE SEQUENCE</scope>
    <source>
        <strain evidence="2">PMI_201</strain>
    </source>
</reference>
<proteinExistence type="predicted"/>
<evidence type="ECO:0000256" key="1">
    <source>
        <dbReference type="SAM" id="Phobius"/>
    </source>
</evidence>
<sequence>MASKYYLPLALFLFSAYAGFAIFAFSDRNGTLKLVEHFGTSKVLPGSGEPLKTSFTGIEPIDRLLATLTVFFIPVVDGSNPSLLLHSVNFTGAFGSAWVLVVLEAWRKGNSGKLFSFPSIFGIGAQVATFAVSTPLYLGLQLLGSNTSFQPTAKNIAIPSAVVKSIPLIFVLAYQVPSLAMLIPAPGTITFDQKQLLIALWQPWPVYVSILTTVVSLVCTSSGSDSSPSQLRKSLRTVYTFALANASLNHVITWTISLTSVVKPEFFSEKYLSLLHPSQVFGPYNPFANADLQVQDIGQGVHIFLQWDFLAGTFGVLFWAASVNALARSKVQGKIGWIGFLFKIANFLLLTGPVGTAVQLVWERDELVLEDEIIKSAAKKSL</sequence>
<feature type="transmembrane region" description="Helical" evidence="1">
    <location>
        <begin position="339"/>
        <end position="362"/>
    </location>
</feature>
<dbReference type="Proteomes" id="UP001201262">
    <property type="component" value="Unassembled WGS sequence"/>
</dbReference>